<dbReference type="PANTHER" id="PTHR13503:SF3">
    <property type="entry name" value="NEGATIVE ELONGATION FACTOR B"/>
    <property type="match status" value="1"/>
</dbReference>
<dbReference type="InterPro" id="IPR010405">
    <property type="entry name" value="COBRA1"/>
</dbReference>
<name>A0A1D1VAQ4_RAMVA</name>
<feature type="compositionally biased region" description="Polar residues" evidence="1">
    <location>
        <begin position="69"/>
        <end position="79"/>
    </location>
</feature>
<dbReference type="Pfam" id="PF06209">
    <property type="entry name" value="COBRA1"/>
    <property type="match status" value="1"/>
</dbReference>
<organism evidence="2 3">
    <name type="scientific">Ramazzottius varieornatus</name>
    <name type="common">Water bear</name>
    <name type="synonym">Tardigrade</name>
    <dbReference type="NCBI Taxonomy" id="947166"/>
    <lineage>
        <taxon>Eukaryota</taxon>
        <taxon>Metazoa</taxon>
        <taxon>Ecdysozoa</taxon>
        <taxon>Tardigrada</taxon>
        <taxon>Eutardigrada</taxon>
        <taxon>Parachela</taxon>
        <taxon>Hypsibioidea</taxon>
        <taxon>Ramazzottiidae</taxon>
        <taxon>Ramazzottius</taxon>
    </lineage>
</organism>
<feature type="compositionally biased region" description="Basic residues" evidence="1">
    <location>
        <begin position="1"/>
        <end position="26"/>
    </location>
</feature>
<dbReference type="GO" id="GO:0034244">
    <property type="term" value="P:negative regulation of transcription elongation by RNA polymerase II"/>
    <property type="evidence" value="ECO:0007669"/>
    <property type="project" value="TreeGrafter"/>
</dbReference>
<feature type="region of interest" description="Disordered" evidence="1">
    <location>
        <begin position="627"/>
        <end position="647"/>
    </location>
</feature>
<dbReference type="Proteomes" id="UP000186922">
    <property type="component" value="Unassembled WGS sequence"/>
</dbReference>
<evidence type="ECO:0000313" key="2">
    <source>
        <dbReference type="EMBL" id="GAU97895.1"/>
    </source>
</evidence>
<sequence length="647" mass="73630">MAAKGRKATGKKRPSSKRGTRNKSKRNVQNAPADPVADPKPRRGSKRKRETLEDTDNGRSGSKKRNEAPQPTQLVNGKNNLEDVYGLRGSRYLHSELTTCNDPQVMLEQFRIDEGVLVPTLKPAVALLDLMDITRSDFHHSCVSKLKQELLDKIAVLSKQQTAGKSKPLDQLLDKCFTGLKLPLIRPIVLSVLKSLHSVEDRYKEEIIKSKELYDVCDIALRRQIWLDRKDIFEAETLLLIDEYIANRVRSMYDVEPSKGLYTVPGNVRRQDPAALKIVENVGDTVPLYIVVNKLLHERYQSTGIPHYGTLRLDLLILFHERQPQLIDKQDGVLYKFAYCIDACVRARHVDPKRRTEITEVLDSIKKKHIDIFREIALLLADPQVTYFSAHSAVRLVQAVVNQNDLPRDNNMLLFFLRLINISTHSKEYFSGTIAKENKNGTVICCEFLPRLCSVMVSAMSKLITGHEKLKKAVVGVQTLLPHLQKEPVAVWLIIQWIAYLLRSNEQELVMELFRLFPQFVGEAALKDNQIVHNILVILAQTAQEHRWSVPFADCVFREYLGKITDPVSRALHILRLMYHVYPKLESSYREQIFADFILQVEDTNVAHLFETVSARIATSVPVSLASLSTPTTPSLPSDSTHTPFRL</sequence>
<dbReference type="GO" id="GO:0032021">
    <property type="term" value="C:NELF complex"/>
    <property type="evidence" value="ECO:0007669"/>
    <property type="project" value="TreeGrafter"/>
</dbReference>
<protein>
    <recommendedName>
        <fullName evidence="4">Negative elongation factor B</fullName>
    </recommendedName>
</protein>
<evidence type="ECO:0000256" key="1">
    <source>
        <dbReference type="SAM" id="MobiDB-lite"/>
    </source>
</evidence>
<proteinExistence type="predicted"/>
<evidence type="ECO:0008006" key="4">
    <source>
        <dbReference type="Google" id="ProtNLM"/>
    </source>
</evidence>
<feature type="region of interest" description="Disordered" evidence="1">
    <location>
        <begin position="1"/>
        <end position="80"/>
    </location>
</feature>
<accession>A0A1D1VAQ4</accession>
<keyword evidence="3" id="KW-1185">Reference proteome</keyword>
<dbReference type="EMBL" id="BDGG01000004">
    <property type="protein sequence ID" value="GAU97895.1"/>
    <property type="molecule type" value="Genomic_DNA"/>
</dbReference>
<gene>
    <name evidence="2" type="primary">RvY_09118-1</name>
    <name evidence="2" type="synonym">RvY_09118.1</name>
    <name evidence="2" type="ORF">RvY_09118</name>
</gene>
<evidence type="ECO:0000313" key="3">
    <source>
        <dbReference type="Proteomes" id="UP000186922"/>
    </source>
</evidence>
<dbReference type="OrthoDB" id="5548359at2759"/>
<reference evidence="2 3" key="1">
    <citation type="journal article" date="2016" name="Nat. Commun.">
        <title>Extremotolerant tardigrade genome and improved radiotolerance of human cultured cells by tardigrade-unique protein.</title>
        <authorList>
            <person name="Hashimoto T."/>
            <person name="Horikawa D.D."/>
            <person name="Saito Y."/>
            <person name="Kuwahara H."/>
            <person name="Kozuka-Hata H."/>
            <person name="Shin-I T."/>
            <person name="Minakuchi Y."/>
            <person name="Ohishi K."/>
            <person name="Motoyama A."/>
            <person name="Aizu T."/>
            <person name="Enomoto A."/>
            <person name="Kondo K."/>
            <person name="Tanaka S."/>
            <person name="Hara Y."/>
            <person name="Koshikawa S."/>
            <person name="Sagara H."/>
            <person name="Miura T."/>
            <person name="Yokobori S."/>
            <person name="Miyagawa K."/>
            <person name="Suzuki Y."/>
            <person name="Kubo T."/>
            <person name="Oyama M."/>
            <person name="Kohara Y."/>
            <person name="Fujiyama A."/>
            <person name="Arakawa K."/>
            <person name="Katayama T."/>
            <person name="Toyoda A."/>
            <person name="Kunieda T."/>
        </authorList>
    </citation>
    <scope>NUCLEOTIDE SEQUENCE [LARGE SCALE GENOMIC DNA]</scope>
    <source>
        <strain evidence="2 3">YOKOZUNA-1</strain>
    </source>
</reference>
<dbReference type="PANTHER" id="PTHR13503">
    <property type="entry name" value="NEGATIVE ELONGATION FACTOR COMPLEX MEMBER B"/>
    <property type="match status" value="1"/>
</dbReference>
<comment type="caution">
    <text evidence="2">The sequence shown here is derived from an EMBL/GenBank/DDBJ whole genome shotgun (WGS) entry which is preliminary data.</text>
</comment>
<dbReference type="AlphaFoldDB" id="A0A1D1VAQ4"/>
<dbReference type="STRING" id="947166.A0A1D1VAQ4"/>